<name>A0A968KV58_9SPIO</name>
<keyword evidence="2" id="KW-0472">Membrane</keyword>
<proteinExistence type="predicted"/>
<accession>A0A968KV58</accession>
<comment type="caution">
    <text evidence="3">The sequence shown here is derived from an EMBL/GenBank/DDBJ whole genome shotgun (WGS) entry which is preliminary data.</text>
</comment>
<evidence type="ECO:0000256" key="2">
    <source>
        <dbReference type="SAM" id="Phobius"/>
    </source>
</evidence>
<dbReference type="AlphaFoldDB" id="A0A968KV58"/>
<reference evidence="3" key="1">
    <citation type="submission" date="2020-03" db="EMBL/GenBank/DDBJ databases">
        <title>Spirochaetal bacteria isolated from arthropods constitute a novel genus Entomospira genus novum within the order Spirochaetales.</title>
        <authorList>
            <person name="Grana-Miraglia L."/>
            <person name="Sikutova S."/>
            <person name="Fingerle V."/>
            <person name="Sing A."/>
            <person name="Castillo-Ramirez S."/>
            <person name="Margos G."/>
            <person name="Rudolf I."/>
        </authorList>
    </citation>
    <scope>NUCLEOTIDE SEQUENCE</scope>
    <source>
        <strain evidence="3">BR208</strain>
    </source>
</reference>
<evidence type="ECO:0000313" key="3">
    <source>
        <dbReference type="EMBL" id="NIZ46908.1"/>
    </source>
</evidence>
<dbReference type="Proteomes" id="UP000752013">
    <property type="component" value="Unassembled WGS sequence"/>
</dbReference>
<keyword evidence="4" id="KW-1185">Reference proteome</keyword>
<keyword evidence="2" id="KW-1133">Transmembrane helix</keyword>
<evidence type="ECO:0000313" key="4">
    <source>
        <dbReference type="Proteomes" id="UP000752013"/>
    </source>
</evidence>
<feature type="transmembrane region" description="Helical" evidence="2">
    <location>
        <begin position="31"/>
        <end position="53"/>
    </location>
</feature>
<sequence length="539" mass="61115">MAEEKKASDTPSLRKHGQSGTPVKKSSTVGIILFVVIIASFIVAPIMTFVFSWQASQFKFGSYGSRPVLYAQGSYFTQLVEQERRNFPANLTGSLAFEVTRYFFERAFRQAMMHEAWIDESKRAGVSVSVSEVARSARAEGITDAALANMSVVQRSELFDNGRLALTTERFQQSLYDGIIRPESMMNLFINPIQQERRLNIAYFPLELIDMNFLDSYINIEPLQKWQLRRYVHLGDLASAEEISRQILDGEMTINQLALQQNESSFALYKDAYAESAGLMPIQFLYQVQQQVDMTTTELGLLLNELLLSGRVSDPLRFLDAPAGEEAYVFYHVEERGADVDLLNANDKSAVIRYLSSYESDTILKYFDDRTKLIKTTQFLQDANTLGATILTTDYFSMVYGLDMRGGYSPYRGLLNQFELALSDLGVGVVKELQNSRSFFQQAFTLDMDSISSVILLESGVVVLSPLSERVFQSENMDVDRLYMEQFLRLQAQGATEDAFRASPRYNDSRFERTFLRMASRMGLSPQLSLDELSMMDNA</sequence>
<organism evidence="3 4">
    <name type="scientific">Entomospira nematocerorum</name>
    <dbReference type="NCBI Taxonomy" id="2719987"/>
    <lineage>
        <taxon>Bacteria</taxon>
        <taxon>Pseudomonadati</taxon>
        <taxon>Spirochaetota</taxon>
        <taxon>Spirochaetia</taxon>
        <taxon>Spirochaetales</taxon>
        <taxon>Spirochaetaceae</taxon>
        <taxon>Entomospira</taxon>
    </lineage>
</organism>
<dbReference type="EMBL" id="JAATLK010000001">
    <property type="protein sequence ID" value="NIZ46908.1"/>
    <property type="molecule type" value="Genomic_DNA"/>
</dbReference>
<gene>
    <name evidence="3" type="ORF">HCT46_03125</name>
</gene>
<protein>
    <submittedName>
        <fullName evidence="3">Uncharacterized protein</fullName>
    </submittedName>
</protein>
<feature type="region of interest" description="Disordered" evidence="1">
    <location>
        <begin position="1"/>
        <end position="24"/>
    </location>
</feature>
<evidence type="ECO:0000256" key="1">
    <source>
        <dbReference type="SAM" id="MobiDB-lite"/>
    </source>
</evidence>
<keyword evidence="2" id="KW-0812">Transmembrane</keyword>
<dbReference type="RefSeq" id="WP_167703349.1">
    <property type="nucleotide sequence ID" value="NZ_CP118168.1"/>
</dbReference>